<name>A0A495A2X0_9BACI</name>
<dbReference type="PANTHER" id="PTHR39175">
    <property type="entry name" value="FAMILY PROTEIN, PUTATIVE (AFU_ORTHOLOGUE AFUA_3G15060)-RELATED"/>
    <property type="match status" value="1"/>
</dbReference>
<reference evidence="2 3" key="1">
    <citation type="journal article" date="2016" name="Int. J. Syst. Evol. Microbiol.">
        <title>Oceanobacillus halophilus sp. nov., a novel moderately halophilic bacterium from a hypersaline lake.</title>
        <authorList>
            <person name="Amoozegar M.A."/>
            <person name="Bagheri M."/>
            <person name="Makhdoumi A."/>
            <person name="Nikou M.M."/>
            <person name="Fazeli S.A.S."/>
            <person name="Schumann P."/>
            <person name="Sproer C."/>
            <person name="Sanchez-Porro C."/>
            <person name="Ventosa A."/>
        </authorList>
    </citation>
    <scope>NUCLEOTIDE SEQUENCE [LARGE SCALE GENOMIC DNA]</scope>
    <source>
        <strain evidence="2 3">DSM 23996</strain>
    </source>
</reference>
<dbReference type="InterPro" id="IPR029068">
    <property type="entry name" value="Glyas_Bleomycin-R_OHBP_Dase"/>
</dbReference>
<dbReference type="Proteomes" id="UP000269301">
    <property type="component" value="Unassembled WGS sequence"/>
</dbReference>
<dbReference type="OrthoDB" id="9813630at2"/>
<proteinExistence type="predicted"/>
<dbReference type="SUPFAM" id="SSF54593">
    <property type="entry name" value="Glyoxalase/Bleomycin resistance protein/Dihydroxybiphenyl dioxygenase"/>
    <property type="match status" value="1"/>
</dbReference>
<protein>
    <submittedName>
        <fullName evidence="2">Glyoxalase</fullName>
    </submittedName>
</protein>
<feature type="domain" description="VOC" evidence="1">
    <location>
        <begin position="7"/>
        <end position="121"/>
    </location>
</feature>
<dbReference type="PROSITE" id="PS51819">
    <property type="entry name" value="VOC"/>
    <property type="match status" value="1"/>
</dbReference>
<evidence type="ECO:0000313" key="2">
    <source>
        <dbReference type="EMBL" id="RKQ33873.1"/>
    </source>
</evidence>
<dbReference type="RefSeq" id="WP_121203988.1">
    <property type="nucleotide sequence ID" value="NZ_RBZP01000005.1"/>
</dbReference>
<organism evidence="2 3">
    <name type="scientific">Oceanobacillus halophilus</name>
    <dbReference type="NCBI Taxonomy" id="930130"/>
    <lineage>
        <taxon>Bacteria</taxon>
        <taxon>Bacillati</taxon>
        <taxon>Bacillota</taxon>
        <taxon>Bacilli</taxon>
        <taxon>Bacillales</taxon>
        <taxon>Bacillaceae</taxon>
        <taxon>Oceanobacillus</taxon>
    </lineage>
</organism>
<accession>A0A495A2X0</accession>
<gene>
    <name evidence="2" type="ORF">D8M06_08575</name>
</gene>
<dbReference type="Gene3D" id="3.10.180.10">
    <property type="entry name" value="2,3-Dihydroxybiphenyl 1,2-Dioxygenase, domain 1"/>
    <property type="match status" value="1"/>
</dbReference>
<dbReference type="InterPro" id="IPR004360">
    <property type="entry name" value="Glyas_Fos-R_dOase_dom"/>
</dbReference>
<dbReference type="Pfam" id="PF00903">
    <property type="entry name" value="Glyoxalase"/>
    <property type="match status" value="1"/>
</dbReference>
<dbReference type="EMBL" id="RBZP01000005">
    <property type="protein sequence ID" value="RKQ33873.1"/>
    <property type="molecule type" value="Genomic_DNA"/>
</dbReference>
<dbReference type="AlphaFoldDB" id="A0A495A2X0"/>
<dbReference type="InterPro" id="IPR037523">
    <property type="entry name" value="VOC_core"/>
</dbReference>
<sequence length="122" mass="14089">MNFKYEKIEHVQLAAPAGGEEKARKFYVDLLGFEELEKPPLLKENGGVWFKAGTVEIHLGIESPFIPARKAHPAILVQNIEQMKTYLKDKDVVFQVDNKLPEANRFYLSDPFGNRIEMLEWK</sequence>
<dbReference type="PANTHER" id="PTHR39175:SF1">
    <property type="entry name" value="FAMILY PROTEIN, PUTATIVE (AFU_ORTHOLOGUE AFUA_3G15060)-RELATED"/>
    <property type="match status" value="1"/>
</dbReference>
<evidence type="ECO:0000313" key="3">
    <source>
        <dbReference type="Proteomes" id="UP000269301"/>
    </source>
</evidence>
<evidence type="ECO:0000259" key="1">
    <source>
        <dbReference type="PROSITE" id="PS51819"/>
    </source>
</evidence>
<comment type="caution">
    <text evidence="2">The sequence shown here is derived from an EMBL/GenBank/DDBJ whole genome shotgun (WGS) entry which is preliminary data.</text>
</comment>
<keyword evidence="3" id="KW-1185">Reference proteome</keyword>